<dbReference type="PROSITE" id="PS51257">
    <property type="entry name" value="PROKAR_LIPOPROTEIN"/>
    <property type="match status" value="1"/>
</dbReference>
<proteinExistence type="predicted"/>
<dbReference type="RefSeq" id="WP_186858063.1">
    <property type="nucleotide sequence ID" value="NZ_JACOON010000004.1"/>
</dbReference>
<name>A0ABR7EHP9_9FIRM</name>
<feature type="compositionally biased region" description="Low complexity" evidence="1">
    <location>
        <begin position="27"/>
        <end position="46"/>
    </location>
</feature>
<comment type="caution">
    <text evidence="3">The sequence shown here is derived from an EMBL/GenBank/DDBJ whole genome shotgun (WGS) entry which is preliminary data.</text>
</comment>
<feature type="chain" id="PRO_5045521615" description="Lipoprotein" evidence="2">
    <location>
        <begin position="19"/>
        <end position="136"/>
    </location>
</feature>
<evidence type="ECO:0000256" key="2">
    <source>
        <dbReference type="SAM" id="SignalP"/>
    </source>
</evidence>
<accession>A0ABR7EHP9</accession>
<keyword evidence="4" id="KW-1185">Reference proteome</keyword>
<organism evidence="3 4">
    <name type="scientific">Christensenella tenuis</name>
    <dbReference type="NCBI Taxonomy" id="2763033"/>
    <lineage>
        <taxon>Bacteria</taxon>
        <taxon>Bacillati</taxon>
        <taxon>Bacillota</taxon>
        <taxon>Clostridia</taxon>
        <taxon>Christensenellales</taxon>
        <taxon>Christensenellaceae</taxon>
        <taxon>Christensenella</taxon>
    </lineage>
</organism>
<feature type="signal peptide" evidence="2">
    <location>
        <begin position="1"/>
        <end position="18"/>
    </location>
</feature>
<keyword evidence="2" id="KW-0732">Signal</keyword>
<gene>
    <name evidence="3" type="ORF">H8S18_09465</name>
</gene>
<evidence type="ECO:0008006" key="5">
    <source>
        <dbReference type="Google" id="ProtNLM"/>
    </source>
</evidence>
<evidence type="ECO:0000256" key="1">
    <source>
        <dbReference type="SAM" id="MobiDB-lite"/>
    </source>
</evidence>
<reference evidence="3 4" key="1">
    <citation type="submission" date="2020-08" db="EMBL/GenBank/DDBJ databases">
        <title>Genome public.</title>
        <authorList>
            <person name="Liu C."/>
            <person name="Sun Q."/>
        </authorList>
    </citation>
    <scope>NUCLEOTIDE SEQUENCE [LARGE SCALE GENOMIC DNA]</scope>
    <source>
        <strain evidence="3 4">NSJ-35</strain>
    </source>
</reference>
<dbReference type="Proteomes" id="UP000606889">
    <property type="component" value="Unassembled WGS sequence"/>
</dbReference>
<evidence type="ECO:0000313" key="3">
    <source>
        <dbReference type="EMBL" id="MBC5648564.1"/>
    </source>
</evidence>
<sequence length="136" mass="14663">MKKKVLMVLVCVAFAAVAAVGCAQTATPSESPAASASADGSAVPSPENVPQDTKVYADRLMTYETELGNNVPDEVKVGKEEFIDQRPYTMATTVEKGEDGQETVTGHFAFDLETGDVYQYNTETKELTQLFNVTTD</sequence>
<dbReference type="EMBL" id="JACOON010000004">
    <property type="protein sequence ID" value="MBC5648564.1"/>
    <property type="molecule type" value="Genomic_DNA"/>
</dbReference>
<protein>
    <recommendedName>
        <fullName evidence="5">Lipoprotein</fullName>
    </recommendedName>
</protein>
<evidence type="ECO:0000313" key="4">
    <source>
        <dbReference type="Proteomes" id="UP000606889"/>
    </source>
</evidence>
<feature type="region of interest" description="Disordered" evidence="1">
    <location>
        <begin position="27"/>
        <end position="51"/>
    </location>
</feature>